<proteinExistence type="predicted"/>
<name>A0A507FLU6_9FUNG</name>
<reference evidence="1 2" key="1">
    <citation type="journal article" date="2019" name="Sci. Rep.">
        <title>Comparative genomics of chytrid fungi reveal insights into the obligate biotrophic and pathogenic lifestyle of Synchytrium endobioticum.</title>
        <authorList>
            <person name="van de Vossenberg B.T.L.H."/>
            <person name="Warris S."/>
            <person name="Nguyen H.D.T."/>
            <person name="van Gent-Pelzer M.P.E."/>
            <person name="Joly D.L."/>
            <person name="van de Geest H.C."/>
            <person name="Bonants P.J.M."/>
            <person name="Smith D.S."/>
            <person name="Levesque C.A."/>
            <person name="van der Lee T.A.J."/>
        </authorList>
    </citation>
    <scope>NUCLEOTIDE SEQUENCE [LARGE SCALE GENOMIC DNA]</scope>
    <source>
        <strain evidence="1 2">CBS 675.73</strain>
    </source>
</reference>
<dbReference type="CDD" id="cd20293">
    <property type="entry name" value="cupin_HutD_N"/>
    <property type="match status" value="1"/>
</dbReference>
<gene>
    <name evidence="1" type="ORF">CcCBS67573_g02438</name>
</gene>
<dbReference type="Gene3D" id="2.60.120.10">
    <property type="entry name" value="Jelly Rolls"/>
    <property type="match status" value="1"/>
</dbReference>
<dbReference type="InterPro" id="IPR014710">
    <property type="entry name" value="RmlC-like_jellyroll"/>
</dbReference>
<dbReference type="SUPFAM" id="SSF51182">
    <property type="entry name" value="RmlC-like cupins"/>
    <property type="match status" value="1"/>
</dbReference>
<sequence>MPWKNGKGITLEIQTGGANETNAGNWEWRVSAAAVVENGPFSIFQGMDRFLTIYQGAEMRLTHSNQDVERVMKPFEVARFSGDVDTHATIPAGPVRDLGLIVVRGRVKGDLVVADRGSVLMEGFQVLVALEKAEVLVDGQQVQLDVLDSILDVGKETVCIQSGTIALVYISTE</sequence>
<accession>A0A507FLU6</accession>
<dbReference type="OrthoDB" id="5588846at2759"/>
<evidence type="ECO:0000313" key="2">
    <source>
        <dbReference type="Proteomes" id="UP000320333"/>
    </source>
</evidence>
<dbReference type="Pfam" id="PF05962">
    <property type="entry name" value="HutD"/>
    <property type="match status" value="1"/>
</dbReference>
<comment type="caution">
    <text evidence="1">The sequence shown here is derived from an EMBL/GenBank/DDBJ whole genome shotgun (WGS) entry which is preliminary data.</text>
</comment>
<dbReference type="Proteomes" id="UP000320333">
    <property type="component" value="Unassembled WGS sequence"/>
</dbReference>
<dbReference type="AlphaFoldDB" id="A0A507FLU6"/>
<dbReference type="PANTHER" id="PTHR37943:SF1">
    <property type="entry name" value="PROTEIN VES"/>
    <property type="match status" value="1"/>
</dbReference>
<organism evidence="1 2">
    <name type="scientific">Chytriomyces confervae</name>
    <dbReference type="NCBI Taxonomy" id="246404"/>
    <lineage>
        <taxon>Eukaryota</taxon>
        <taxon>Fungi</taxon>
        <taxon>Fungi incertae sedis</taxon>
        <taxon>Chytridiomycota</taxon>
        <taxon>Chytridiomycota incertae sedis</taxon>
        <taxon>Chytridiomycetes</taxon>
        <taxon>Chytridiales</taxon>
        <taxon>Chytriomycetaceae</taxon>
        <taxon>Chytriomyces</taxon>
    </lineage>
</organism>
<evidence type="ECO:0000313" key="1">
    <source>
        <dbReference type="EMBL" id="TPX76296.1"/>
    </source>
</evidence>
<evidence type="ECO:0008006" key="3">
    <source>
        <dbReference type="Google" id="ProtNLM"/>
    </source>
</evidence>
<keyword evidence="2" id="KW-1185">Reference proteome</keyword>
<dbReference type="EMBL" id="QEAP01000051">
    <property type="protein sequence ID" value="TPX76296.1"/>
    <property type="molecule type" value="Genomic_DNA"/>
</dbReference>
<dbReference type="InterPro" id="IPR011051">
    <property type="entry name" value="RmlC_Cupin_sf"/>
</dbReference>
<dbReference type="InterPro" id="IPR010282">
    <property type="entry name" value="Uncharacterised_HutD/Ves"/>
</dbReference>
<protein>
    <recommendedName>
        <fullName evidence="3">HutD family protein</fullName>
    </recommendedName>
</protein>
<dbReference type="PANTHER" id="PTHR37943">
    <property type="entry name" value="PROTEIN VES"/>
    <property type="match status" value="1"/>
</dbReference>